<dbReference type="PRINTS" id="PR01006">
    <property type="entry name" value="FLGHOOKFLIE"/>
</dbReference>
<dbReference type="PATRIC" id="fig|45065.4.peg.1386"/>
<dbReference type="GO" id="GO:0009425">
    <property type="term" value="C:bacterial-type flagellum basal body"/>
    <property type="evidence" value="ECO:0007669"/>
    <property type="project" value="UniProtKB-SubCell"/>
</dbReference>
<dbReference type="GO" id="GO:0071973">
    <property type="term" value="P:bacterial-type flagellum-dependent cell motility"/>
    <property type="evidence" value="ECO:0007669"/>
    <property type="project" value="InterPro"/>
</dbReference>
<keyword evidence="5" id="KW-0966">Cell projection</keyword>
<dbReference type="PANTHER" id="PTHR34653">
    <property type="match status" value="1"/>
</dbReference>
<evidence type="ECO:0000256" key="4">
    <source>
        <dbReference type="ARBA" id="ARBA00023143"/>
    </source>
</evidence>
<evidence type="ECO:0000256" key="3">
    <source>
        <dbReference type="ARBA" id="ARBA00018024"/>
    </source>
</evidence>
<reference evidence="5 6" key="1">
    <citation type="submission" date="2015-11" db="EMBL/GenBank/DDBJ databases">
        <title>Genomic analysis of 38 Legionella species identifies large and diverse effector repertoires.</title>
        <authorList>
            <person name="Burstein D."/>
            <person name="Amaro F."/>
            <person name="Zusman T."/>
            <person name="Lifshitz Z."/>
            <person name="Cohen O."/>
            <person name="Gilbert J.A."/>
            <person name="Pupko T."/>
            <person name="Shuman H.A."/>
            <person name="Segal G."/>
        </authorList>
    </citation>
    <scope>NUCLEOTIDE SEQUENCE [LARGE SCALE GENOMIC DNA]</scope>
    <source>
        <strain evidence="5 6">ATCC 49504</strain>
    </source>
</reference>
<organism evidence="5 6">
    <name type="scientific">Legionella geestiana</name>
    <dbReference type="NCBI Taxonomy" id="45065"/>
    <lineage>
        <taxon>Bacteria</taxon>
        <taxon>Pseudomonadati</taxon>
        <taxon>Pseudomonadota</taxon>
        <taxon>Gammaproteobacteria</taxon>
        <taxon>Legionellales</taxon>
        <taxon>Legionellaceae</taxon>
        <taxon>Legionella</taxon>
    </lineage>
</organism>
<dbReference type="InterPro" id="IPR001624">
    <property type="entry name" value="FliE"/>
</dbReference>
<dbReference type="STRING" id="45065.Lgee_1286"/>
<keyword evidence="4" id="KW-0975">Bacterial flagellum</keyword>
<dbReference type="AlphaFoldDB" id="A0A0W0TU32"/>
<dbReference type="GO" id="GO:0005198">
    <property type="term" value="F:structural molecule activity"/>
    <property type="evidence" value="ECO:0007669"/>
    <property type="project" value="InterPro"/>
</dbReference>
<comment type="subcellular location">
    <subcellularLocation>
        <location evidence="1">Bacterial flagellum basal body</location>
    </subcellularLocation>
</comment>
<dbReference type="Pfam" id="PF02049">
    <property type="entry name" value="FliE"/>
    <property type="match status" value="1"/>
</dbReference>
<gene>
    <name evidence="5" type="ORF">Lgee_1286</name>
</gene>
<dbReference type="OrthoDB" id="8909229at2"/>
<evidence type="ECO:0000313" key="5">
    <source>
        <dbReference type="EMBL" id="KTC99020.1"/>
    </source>
</evidence>
<dbReference type="EMBL" id="LNYC01000051">
    <property type="protein sequence ID" value="KTC99020.1"/>
    <property type="molecule type" value="Genomic_DNA"/>
</dbReference>
<keyword evidence="6" id="KW-1185">Reference proteome</keyword>
<evidence type="ECO:0000256" key="1">
    <source>
        <dbReference type="ARBA" id="ARBA00004117"/>
    </source>
</evidence>
<sequence length="90" mass="9904">MNLNRIEALKPFIPTEPPARAFAPLSGAFADMVERIKNGEDAVKHLALGDGGSLHATMIAMEKAKLSMEVLAGVRNRLMSAWQELMREQI</sequence>
<comment type="similarity">
    <text evidence="2">Belongs to the FliE family.</text>
</comment>
<dbReference type="PANTHER" id="PTHR34653:SF1">
    <property type="entry name" value="FLAGELLAR HOOK-BASAL BODY COMPLEX PROTEIN FLIE"/>
    <property type="match status" value="1"/>
</dbReference>
<dbReference type="GO" id="GO:0003774">
    <property type="term" value="F:cytoskeletal motor activity"/>
    <property type="evidence" value="ECO:0007669"/>
    <property type="project" value="InterPro"/>
</dbReference>
<comment type="caution">
    <text evidence="5">The sequence shown here is derived from an EMBL/GenBank/DDBJ whole genome shotgun (WGS) entry which is preliminary data.</text>
</comment>
<accession>A0A0W0TU32</accession>
<evidence type="ECO:0000256" key="2">
    <source>
        <dbReference type="ARBA" id="ARBA00009272"/>
    </source>
</evidence>
<dbReference type="RefSeq" id="WP_035901916.1">
    <property type="nucleotide sequence ID" value="NZ_CAAAHN010000011.1"/>
</dbReference>
<keyword evidence="5" id="KW-0282">Flagellum</keyword>
<evidence type="ECO:0000313" key="6">
    <source>
        <dbReference type="Proteomes" id="UP000054785"/>
    </source>
</evidence>
<proteinExistence type="inferred from homology"/>
<name>A0A0W0TU32_9GAMM</name>
<protein>
    <recommendedName>
        <fullName evidence="3">Flagellar hook-basal body complex protein FliE</fullName>
    </recommendedName>
</protein>
<dbReference type="Proteomes" id="UP000054785">
    <property type="component" value="Unassembled WGS sequence"/>
</dbReference>
<keyword evidence="5" id="KW-0969">Cilium</keyword>